<dbReference type="AlphaFoldDB" id="K1PRW7"/>
<evidence type="ECO:0000313" key="1">
    <source>
        <dbReference type="EMBL" id="EKC21559.1"/>
    </source>
</evidence>
<dbReference type="SUPFAM" id="SSF48726">
    <property type="entry name" value="Immunoglobulin"/>
    <property type="match status" value="1"/>
</dbReference>
<name>K1PRW7_MAGGI</name>
<organism evidence="1">
    <name type="scientific">Magallana gigas</name>
    <name type="common">Pacific oyster</name>
    <name type="synonym">Crassostrea gigas</name>
    <dbReference type="NCBI Taxonomy" id="29159"/>
    <lineage>
        <taxon>Eukaryota</taxon>
        <taxon>Metazoa</taxon>
        <taxon>Spiralia</taxon>
        <taxon>Lophotrochozoa</taxon>
        <taxon>Mollusca</taxon>
        <taxon>Bivalvia</taxon>
        <taxon>Autobranchia</taxon>
        <taxon>Pteriomorphia</taxon>
        <taxon>Ostreida</taxon>
        <taxon>Ostreoidea</taxon>
        <taxon>Ostreidae</taxon>
        <taxon>Magallana</taxon>
    </lineage>
</organism>
<dbReference type="EMBL" id="JH818199">
    <property type="protein sequence ID" value="EKC21559.1"/>
    <property type="molecule type" value="Genomic_DNA"/>
</dbReference>
<proteinExistence type="predicted"/>
<dbReference type="InterPro" id="IPR036179">
    <property type="entry name" value="Ig-like_dom_sf"/>
</dbReference>
<dbReference type="HOGENOM" id="CLU_1403703_0_0_1"/>
<protein>
    <submittedName>
        <fullName evidence="1">Uncharacterized protein</fullName>
    </submittedName>
</protein>
<sequence>MHVAVCFRALLLITLFGSGSSSLEWTLQSFLGHSHNLYCDDLTTNITAPEIGHWILPSGIPAEADGRYYEIVTRFNVRGYILQVTNITREMSGVYICEIRRADGTTRTRVLRGLNLSGPKFHHWLDKYTNNFIRGAVAAACLLVPMLSVCFVKKYRYRAEEELVNSNGSQTSAAHGNEAFDDIEKKSDNIDTRM</sequence>
<gene>
    <name evidence="1" type="ORF">CGI_10003764</name>
</gene>
<dbReference type="InParanoid" id="K1PRW7"/>
<reference evidence="1" key="1">
    <citation type="journal article" date="2012" name="Nature">
        <title>The oyster genome reveals stress adaptation and complexity of shell formation.</title>
        <authorList>
            <person name="Zhang G."/>
            <person name="Fang X."/>
            <person name="Guo X."/>
            <person name="Li L."/>
            <person name="Luo R."/>
            <person name="Xu F."/>
            <person name="Yang P."/>
            <person name="Zhang L."/>
            <person name="Wang X."/>
            <person name="Qi H."/>
            <person name="Xiong Z."/>
            <person name="Que H."/>
            <person name="Xie Y."/>
            <person name="Holland P.W."/>
            <person name="Paps J."/>
            <person name="Zhu Y."/>
            <person name="Wu F."/>
            <person name="Chen Y."/>
            <person name="Wang J."/>
            <person name="Peng C."/>
            <person name="Meng J."/>
            <person name="Yang L."/>
            <person name="Liu J."/>
            <person name="Wen B."/>
            <person name="Zhang N."/>
            <person name="Huang Z."/>
            <person name="Zhu Q."/>
            <person name="Feng Y."/>
            <person name="Mount A."/>
            <person name="Hedgecock D."/>
            <person name="Xu Z."/>
            <person name="Liu Y."/>
            <person name="Domazet-Loso T."/>
            <person name="Du Y."/>
            <person name="Sun X."/>
            <person name="Zhang S."/>
            <person name="Liu B."/>
            <person name="Cheng P."/>
            <person name="Jiang X."/>
            <person name="Li J."/>
            <person name="Fan D."/>
            <person name="Wang W."/>
            <person name="Fu W."/>
            <person name="Wang T."/>
            <person name="Wang B."/>
            <person name="Zhang J."/>
            <person name="Peng Z."/>
            <person name="Li Y."/>
            <person name="Li N."/>
            <person name="Wang J."/>
            <person name="Chen M."/>
            <person name="He Y."/>
            <person name="Tan F."/>
            <person name="Song X."/>
            <person name="Zheng Q."/>
            <person name="Huang R."/>
            <person name="Yang H."/>
            <person name="Du X."/>
            <person name="Chen L."/>
            <person name="Yang M."/>
            <person name="Gaffney P.M."/>
            <person name="Wang S."/>
            <person name="Luo L."/>
            <person name="She Z."/>
            <person name="Ming Y."/>
            <person name="Huang W."/>
            <person name="Zhang S."/>
            <person name="Huang B."/>
            <person name="Zhang Y."/>
            <person name="Qu T."/>
            <person name="Ni P."/>
            <person name="Miao G."/>
            <person name="Wang J."/>
            <person name="Wang Q."/>
            <person name="Steinberg C.E."/>
            <person name="Wang H."/>
            <person name="Li N."/>
            <person name="Qian L."/>
            <person name="Zhang G."/>
            <person name="Li Y."/>
            <person name="Yang H."/>
            <person name="Liu X."/>
            <person name="Wang J."/>
            <person name="Yin Y."/>
            <person name="Wang J."/>
        </authorList>
    </citation>
    <scope>NUCLEOTIDE SEQUENCE [LARGE SCALE GENOMIC DNA]</scope>
    <source>
        <strain evidence="1">05x7-T-G4-1.051#20</strain>
    </source>
</reference>
<accession>K1PRW7</accession>